<reference evidence="2" key="1">
    <citation type="submission" date="2023-07" db="EMBL/GenBank/DDBJ databases">
        <title>Chromosome-level Genome Assembly of Striped Snakehead (Channa striata).</title>
        <authorList>
            <person name="Liu H."/>
        </authorList>
    </citation>
    <scope>NUCLEOTIDE SEQUENCE</scope>
    <source>
        <strain evidence="2">Gz</strain>
        <tissue evidence="2">Muscle</tissue>
    </source>
</reference>
<evidence type="ECO:0000256" key="1">
    <source>
        <dbReference type="SAM" id="MobiDB-lite"/>
    </source>
</evidence>
<protein>
    <submittedName>
        <fullName evidence="2">Uncharacterized protein</fullName>
    </submittedName>
</protein>
<evidence type="ECO:0000313" key="2">
    <source>
        <dbReference type="EMBL" id="KAK2855918.1"/>
    </source>
</evidence>
<accession>A0AA88NG81</accession>
<keyword evidence="3" id="KW-1185">Reference proteome</keyword>
<sequence>MEIGTSSALARLARLWLGGPPSCRTERTGPQLLPPSRPVGNAAPQPERDKVWHQETVVLLKNWTGTTSELHRTFFKVALKRSFDL</sequence>
<evidence type="ECO:0000313" key="3">
    <source>
        <dbReference type="Proteomes" id="UP001187415"/>
    </source>
</evidence>
<gene>
    <name evidence="2" type="ORF">Q5P01_004653</name>
</gene>
<dbReference type="Proteomes" id="UP001187415">
    <property type="component" value="Unassembled WGS sequence"/>
</dbReference>
<dbReference type="EMBL" id="JAUPFM010000003">
    <property type="protein sequence ID" value="KAK2855918.1"/>
    <property type="molecule type" value="Genomic_DNA"/>
</dbReference>
<dbReference type="AlphaFoldDB" id="A0AA88NG81"/>
<comment type="caution">
    <text evidence="2">The sequence shown here is derived from an EMBL/GenBank/DDBJ whole genome shotgun (WGS) entry which is preliminary data.</text>
</comment>
<name>A0AA88NG81_CHASR</name>
<proteinExistence type="predicted"/>
<feature type="region of interest" description="Disordered" evidence="1">
    <location>
        <begin position="20"/>
        <end position="50"/>
    </location>
</feature>
<organism evidence="2 3">
    <name type="scientific">Channa striata</name>
    <name type="common">Snakehead murrel</name>
    <name type="synonym">Ophicephalus striatus</name>
    <dbReference type="NCBI Taxonomy" id="64152"/>
    <lineage>
        <taxon>Eukaryota</taxon>
        <taxon>Metazoa</taxon>
        <taxon>Chordata</taxon>
        <taxon>Craniata</taxon>
        <taxon>Vertebrata</taxon>
        <taxon>Euteleostomi</taxon>
        <taxon>Actinopterygii</taxon>
        <taxon>Neopterygii</taxon>
        <taxon>Teleostei</taxon>
        <taxon>Neoteleostei</taxon>
        <taxon>Acanthomorphata</taxon>
        <taxon>Anabantaria</taxon>
        <taxon>Anabantiformes</taxon>
        <taxon>Channoidei</taxon>
        <taxon>Channidae</taxon>
        <taxon>Channa</taxon>
    </lineage>
</organism>